<proteinExistence type="inferred from homology"/>
<evidence type="ECO:0000313" key="17">
    <source>
        <dbReference type="Proteomes" id="UP000094849"/>
    </source>
</evidence>
<dbReference type="SUPFAM" id="SSF51717">
    <property type="entry name" value="Dihydropteroate synthetase-like"/>
    <property type="match status" value="1"/>
</dbReference>
<keyword evidence="10 14" id="KW-0460">Magnesium</keyword>
<dbReference type="AlphaFoldDB" id="A0A1E2UIJ6"/>
<gene>
    <name evidence="16" type="ORF">A3196_17645</name>
</gene>
<dbReference type="GO" id="GO:0004156">
    <property type="term" value="F:dihydropteroate synthase activity"/>
    <property type="evidence" value="ECO:0007669"/>
    <property type="project" value="UniProtKB-EC"/>
</dbReference>
<comment type="caution">
    <text evidence="16">The sequence shown here is derived from an EMBL/GenBank/DDBJ whole genome shotgun (WGS) entry which is preliminary data.</text>
</comment>
<dbReference type="PROSITE" id="PS50972">
    <property type="entry name" value="PTERIN_BINDING"/>
    <property type="match status" value="1"/>
</dbReference>
<protein>
    <recommendedName>
        <fullName evidence="7 14">Dihydropteroate synthase</fullName>
        <shortName evidence="14">DHPS</shortName>
        <ecNumber evidence="6 14">2.5.1.15</ecNumber>
    </recommendedName>
    <alternativeName>
        <fullName evidence="12 14">Dihydropteroate pyrophosphorylase</fullName>
    </alternativeName>
</protein>
<dbReference type="GO" id="GO:0046656">
    <property type="term" value="P:folic acid biosynthetic process"/>
    <property type="evidence" value="ECO:0007669"/>
    <property type="project" value="UniProtKB-KW"/>
</dbReference>
<dbReference type="PROSITE" id="PS00792">
    <property type="entry name" value="DHPS_1"/>
    <property type="match status" value="1"/>
</dbReference>
<dbReference type="RefSeq" id="WP_069025008.1">
    <property type="nucleotide sequence ID" value="NZ_LVJZ01000004.1"/>
</dbReference>
<dbReference type="NCBIfam" id="TIGR01496">
    <property type="entry name" value="DHPS"/>
    <property type="match status" value="1"/>
</dbReference>
<evidence type="ECO:0000256" key="6">
    <source>
        <dbReference type="ARBA" id="ARBA00012458"/>
    </source>
</evidence>
<dbReference type="CDD" id="cd00739">
    <property type="entry name" value="DHPS"/>
    <property type="match status" value="1"/>
</dbReference>
<dbReference type="PANTHER" id="PTHR20941:SF1">
    <property type="entry name" value="FOLIC ACID SYNTHESIS PROTEIN FOL1"/>
    <property type="match status" value="1"/>
</dbReference>
<dbReference type="Proteomes" id="UP000094849">
    <property type="component" value="Unassembled WGS sequence"/>
</dbReference>
<dbReference type="InterPro" id="IPR011005">
    <property type="entry name" value="Dihydropteroate_synth-like_sf"/>
</dbReference>
<dbReference type="GO" id="GO:0005829">
    <property type="term" value="C:cytosol"/>
    <property type="evidence" value="ECO:0007669"/>
    <property type="project" value="TreeGrafter"/>
</dbReference>
<dbReference type="EC" id="2.5.1.15" evidence="6 14"/>
<comment type="pathway">
    <text evidence="3 14">Cofactor biosynthesis; tetrahydrofolate biosynthesis; 7,8-dihydrofolate from 2-amino-4-hydroxy-6-hydroxymethyl-7,8-dihydropteridine diphosphate and 4-aminobenzoate: step 1/2.</text>
</comment>
<evidence type="ECO:0000313" key="16">
    <source>
        <dbReference type="EMBL" id="ODB94361.1"/>
    </source>
</evidence>
<comment type="cofactor">
    <cofactor evidence="2 14">
        <name>Mg(2+)</name>
        <dbReference type="ChEBI" id="CHEBI:18420"/>
    </cofactor>
</comment>
<evidence type="ECO:0000256" key="7">
    <source>
        <dbReference type="ARBA" id="ARBA00016919"/>
    </source>
</evidence>
<dbReference type="EMBL" id="LVJZ01000004">
    <property type="protein sequence ID" value="ODB94361.1"/>
    <property type="molecule type" value="Genomic_DNA"/>
</dbReference>
<reference evidence="16 17" key="1">
    <citation type="submission" date="2016-03" db="EMBL/GenBank/DDBJ databases">
        <title>Chemosynthetic sulphur-oxidizing symbionts of marine invertebrate animals are capable of nitrogen fixation.</title>
        <authorList>
            <person name="Petersen J.M."/>
            <person name="Kemper A."/>
            <person name="Gruber-Vodicka H."/>
            <person name="Cardini U."/>
            <person name="Geest Mvander."/>
            <person name="Kleiner M."/>
            <person name="Bulgheresi S."/>
            <person name="Fussmann M."/>
            <person name="Herbold C."/>
            <person name="Seah B.K.B."/>
            <person name="Antony C.Paul."/>
            <person name="Liu D."/>
            <person name="Belitz A."/>
            <person name="Weber M."/>
        </authorList>
    </citation>
    <scope>NUCLEOTIDE SEQUENCE [LARGE SCALE GENOMIC DNA]</scope>
    <source>
        <strain evidence="16">G_D</strain>
    </source>
</reference>
<evidence type="ECO:0000256" key="5">
    <source>
        <dbReference type="ARBA" id="ARBA00011738"/>
    </source>
</evidence>
<keyword evidence="8 14" id="KW-0808">Transferase</keyword>
<name>A0A1E2UIJ6_9GAMM</name>
<comment type="similarity">
    <text evidence="4 14">Belongs to the DHPS family.</text>
</comment>
<dbReference type="STRING" id="1818881.A3196_17645"/>
<evidence type="ECO:0000259" key="15">
    <source>
        <dbReference type="PROSITE" id="PS50972"/>
    </source>
</evidence>
<dbReference type="InterPro" id="IPR045031">
    <property type="entry name" value="DHP_synth-like"/>
</dbReference>
<evidence type="ECO:0000256" key="3">
    <source>
        <dbReference type="ARBA" id="ARBA00004763"/>
    </source>
</evidence>
<keyword evidence="11 14" id="KW-0289">Folate biosynthesis</keyword>
<evidence type="ECO:0000256" key="9">
    <source>
        <dbReference type="ARBA" id="ARBA00022723"/>
    </source>
</evidence>
<keyword evidence="9 14" id="KW-0479">Metal-binding</keyword>
<dbReference type="Pfam" id="PF00809">
    <property type="entry name" value="Pterin_bind"/>
    <property type="match status" value="1"/>
</dbReference>
<accession>A0A1E2UIJ6</accession>
<dbReference type="GO" id="GO:0046872">
    <property type="term" value="F:metal ion binding"/>
    <property type="evidence" value="ECO:0007669"/>
    <property type="project" value="UniProtKB-KW"/>
</dbReference>
<evidence type="ECO:0000256" key="8">
    <source>
        <dbReference type="ARBA" id="ARBA00022679"/>
    </source>
</evidence>
<feature type="domain" description="Pterin-binding" evidence="15">
    <location>
        <begin position="19"/>
        <end position="272"/>
    </location>
</feature>
<dbReference type="PROSITE" id="PS00793">
    <property type="entry name" value="DHPS_2"/>
    <property type="match status" value="1"/>
</dbReference>
<evidence type="ECO:0000256" key="4">
    <source>
        <dbReference type="ARBA" id="ARBA00009503"/>
    </source>
</evidence>
<evidence type="ECO:0000256" key="1">
    <source>
        <dbReference type="ARBA" id="ARBA00000012"/>
    </source>
</evidence>
<evidence type="ECO:0000256" key="12">
    <source>
        <dbReference type="ARBA" id="ARBA00030193"/>
    </source>
</evidence>
<dbReference type="FunFam" id="3.20.20.20:FF:000004">
    <property type="entry name" value="Dihydropteroate synthase"/>
    <property type="match status" value="1"/>
</dbReference>
<dbReference type="UniPathway" id="UPA00077">
    <property type="reaction ID" value="UER00156"/>
</dbReference>
<evidence type="ECO:0000256" key="14">
    <source>
        <dbReference type="RuleBase" id="RU361205"/>
    </source>
</evidence>
<dbReference type="InterPro" id="IPR000489">
    <property type="entry name" value="Pterin-binding_dom"/>
</dbReference>
<dbReference type="PANTHER" id="PTHR20941">
    <property type="entry name" value="FOLATE SYNTHESIS PROTEINS"/>
    <property type="match status" value="1"/>
</dbReference>
<comment type="catalytic activity">
    <reaction evidence="1">
        <text>(7,8-dihydropterin-6-yl)methyl diphosphate + 4-aminobenzoate = 7,8-dihydropteroate + diphosphate</text>
        <dbReference type="Rhea" id="RHEA:19949"/>
        <dbReference type="ChEBI" id="CHEBI:17836"/>
        <dbReference type="ChEBI" id="CHEBI:17839"/>
        <dbReference type="ChEBI" id="CHEBI:33019"/>
        <dbReference type="ChEBI" id="CHEBI:72950"/>
        <dbReference type="EC" id="2.5.1.15"/>
    </reaction>
</comment>
<evidence type="ECO:0000256" key="11">
    <source>
        <dbReference type="ARBA" id="ARBA00022909"/>
    </source>
</evidence>
<keyword evidence="17" id="KW-1185">Reference proteome</keyword>
<comment type="function">
    <text evidence="13 14">Catalyzes the condensation of para-aminobenzoate (pABA) with 6-hydroxymethyl-7,8-dihydropterin diphosphate (DHPt-PP) to form 7,8-dihydropteroate (H2Pte), the immediate precursor of folate derivatives.</text>
</comment>
<evidence type="ECO:0000256" key="13">
    <source>
        <dbReference type="ARBA" id="ARBA00053449"/>
    </source>
</evidence>
<organism evidence="16 17">
    <name type="scientific">Candidatus Thiodiazotropha endoloripes</name>
    <dbReference type="NCBI Taxonomy" id="1818881"/>
    <lineage>
        <taxon>Bacteria</taxon>
        <taxon>Pseudomonadati</taxon>
        <taxon>Pseudomonadota</taxon>
        <taxon>Gammaproteobacteria</taxon>
        <taxon>Chromatiales</taxon>
        <taxon>Sedimenticolaceae</taxon>
        <taxon>Candidatus Thiodiazotropha</taxon>
    </lineage>
</organism>
<dbReference type="InterPro" id="IPR006390">
    <property type="entry name" value="DHP_synth_dom"/>
</dbReference>
<dbReference type="GO" id="GO:0046654">
    <property type="term" value="P:tetrahydrofolate biosynthetic process"/>
    <property type="evidence" value="ECO:0007669"/>
    <property type="project" value="UniProtKB-UniPathway"/>
</dbReference>
<evidence type="ECO:0000256" key="10">
    <source>
        <dbReference type="ARBA" id="ARBA00022842"/>
    </source>
</evidence>
<comment type="subunit">
    <text evidence="5">Homodimer.</text>
</comment>
<evidence type="ECO:0000256" key="2">
    <source>
        <dbReference type="ARBA" id="ARBA00001946"/>
    </source>
</evidence>
<dbReference type="Gene3D" id="3.20.20.20">
    <property type="entry name" value="Dihydropteroate synthase-like"/>
    <property type="match status" value="1"/>
</dbReference>
<sequence length="285" mass="30028">MSAPKILDCAGKTLDLSQPQVMGILNLTPDSFSDGGRFTARDAAIKHAMQMIDEGAAIIDVGGESTRPGAQPVTAQQEMDRVIPLIETLAGEIPLPISVDTSKAEVMREAVSAGAGMINDVMALRDSGALEAAAEAAVPVCLMHMQGEPRTMQCNPHYDDVVDDVKTFLQQRLDACVASGIPQDRLIVDPGFGFGKTLPHNLALLDGLQNLDQLGVPLLVGISRKSMIGALLGERAVEERLYGSLAAAVMAAMKGSAILRVHDVQATVDALKIVSAVQAVNLVIK</sequence>